<keyword evidence="7" id="KW-0732">Signal</keyword>
<evidence type="ECO:0000313" key="27">
    <source>
        <dbReference type="Ensembl" id="ENSNFUP00015019586.1"/>
    </source>
</evidence>
<reference evidence="27" key="3">
    <citation type="submission" date="2025-09" db="UniProtKB">
        <authorList>
            <consortium name="Ensembl"/>
        </authorList>
    </citation>
    <scope>IDENTIFICATION</scope>
</reference>
<dbReference type="GeneTree" id="ENSGT00940000156682"/>
<evidence type="ECO:0000256" key="9">
    <source>
        <dbReference type="ARBA" id="ARBA00022741"/>
    </source>
</evidence>
<dbReference type="FunFam" id="3.80.20.20:FF:000002">
    <property type="entry name" value="Tyrosine-protein kinase receptor"/>
    <property type="match status" value="1"/>
</dbReference>
<evidence type="ECO:0000313" key="28">
    <source>
        <dbReference type="Proteomes" id="UP000694548"/>
    </source>
</evidence>
<feature type="region of interest" description="Disordered" evidence="23">
    <location>
        <begin position="1307"/>
        <end position="1330"/>
    </location>
</feature>
<evidence type="ECO:0000259" key="26">
    <source>
        <dbReference type="PROSITE" id="PS50853"/>
    </source>
</evidence>
<keyword evidence="14" id="KW-0829">Tyrosine-protein kinase</keyword>
<dbReference type="InterPro" id="IPR013783">
    <property type="entry name" value="Ig-like_fold"/>
</dbReference>
<dbReference type="InterPro" id="IPR016246">
    <property type="entry name" value="Tyr_kinase_insulin-like_rcpt"/>
</dbReference>
<evidence type="ECO:0000256" key="18">
    <source>
        <dbReference type="ARBA" id="ARBA00051243"/>
    </source>
</evidence>
<comment type="subcellular location">
    <subcellularLocation>
        <location evidence="1">Cell membrane</location>
        <topology evidence="1">Single-pass type I membrane protein</topology>
    </subcellularLocation>
</comment>
<dbReference type="InterPro" id="IPR036116">
    <property type="entry name" value="FN3_sf"/>
</dbReference>
<dbReference type="GO" id="GO:0030424">
    <property type="term" value="C:axon"/>
    <property type="evidence" value="ECO:0007669"/>
    <property type="project" value="TreeGrafter"/>
</dbReference>
<dbReference type="GO" id="GO:0005009">
    <property type="term" value="F:insulin receptor activity"/>
    <property type="evidence" value="ECO:0007669"/>
    <property type="project" value="TreeGrafter"/>
</dbReference>
<dbReference type="InterPro" id="IPR020635">
    <property type="entry name" value="Tyr_kinase_cat_dom"/>
</dbReference>
<dbReference type="InterPro" id="IPR008266">
    <property type="entry name" value="Tyr_kinase_AS"/>
</dbReference>
<evidence type="ECO:0000256" key="1">
    <source>
        <dbReference type="ARBA" id="ARBA00004251"/>
    </source>
</evidence>
<feature type="domain" description="Protein kinase" evidence="25">
    <location>
        <begin position="993"/>
        <end position="1262"/>
    </location>
</feature>
<dbReference type="GO" id="GO:0005899">
    <property type="term" value="C:insulin receptor complex"/>
    <property type="evidence" value="ECO:0007669"/>
    <property type="project" value="TreeGrafter"/>
</dbReference>
<dbReference type="PROSITE" id="PS50853">
    <property type="entry name" value="FN3"/>
    <property type="match status" value="4"/>
</dbReference>
<dbReference type="PRINTS" id="PR00109">
    <property type="entry name" value="TYRKINASE"/>
</dbReference>
<evidence type="ECO:0000256" key="12">
    <source>
        <dbReference type="ARBA" id="ARBA00022989"/>
    </source>
</evidence>
<feature type="domain" description="Fibronectin type-III" evidence="26">
    <location>
        <begin position="835"/>
        <end position="923"/>
    </location>
</feature>
<evidence type="ECO:0000256" key="19">
    <source>
        <dbReference type="PIRSR" id="PIRSR000620-1"/>
    </source>
</evidence>
<feature type="compositionally biased region" description="Polar residues" evidence="23">
    <location>
        <begin position="750"/>
        <end position="771"/>
    </location>
</feature>
<dbReference type="InterPro" id="IPR006211">
    <property type="entry name" value="Furin-like_Cys-rich_dom"/>
</dbReference>
<keyword evidence="5" id="KW-0165">Cleavage on pair of basic residues</keyword>
<keyword evidence="16 22" id="KW-0675">Receptor</keyword>
<proteinExistence type="inferred from homology"/>
<reference evidence="27" key="1">
    <citation type="submission" date="2014-08" db="EMBL/GenBank/DDBJ databases">
        <authorList>
            <person name="Senf B."/>
            <person name="Petzold A."/>
            <person name="Downie B.R."/>
            <person name="Koch P."/>
            <person name="Platzer M."/>
        </authorList>
    </citation>
    <scope>NUCLEOTIDE SEQUENCE [LARGE SCALE GENOMIC DNA]</scope>
    <source>
        <strain evidence="27">GRZ</strain>
    </source>
</reference>
<accession>A0A8C6LLT2</accession>
<keyword evidence="15" id="KW-1015">Disulfide bond</keyword>
<evidence type="ECO:0000256" key="23">
    <source>
        <dbReference type="SAM" id="MobiDB-lite"/>
    </source>
</evidence>
<dbReference type="Ensembl" id="ENSNFUT00015020504.1">
    <property type="protein sequence ID" value="ENSNFUP00015019586.1"/>
    <property type="gene ID" value="ENSNFUG00015008221.1"/>
</dbReference>
<dbReference type="InterPro" id="IPR036941">
    <property type="entry name" value="Rcpt_L-dom_sf"/>
</dbReference>
<dbReference type="InterPro" id="IPR002011">
    <property type="entry name" value="Tyr_kinase_rcpt_2_CS"/>
</dbReference>
<feature type="domain" description="Fibronectin type-III" evidence="26">
    <location>
        <begin position="733"/>
        <end position="829"/>
    </location>
</feature>
<evidence type="ECO:0000256" key="15">
    <source>
        <dbReference type="ARBA" id="ARBA00023157"/>
    </source>
</evidence>
<evidence type="ECO:0000256" key="13">
    <source>
        <dbReference type="ARBA" id="ARBA00023136"/>
    </source>
</evidence>
<dbReference type="InterPro" id="IPR003961">
    <property type="entry name" value="FN3_dom"/>
</dbReference>
<dbReference type="GO" id="GO:0046328">
    <property type="term" value="P:regulation of JNK cascade"/>
    <property type="evidence" value="ECO:0007669"/>
    <property type="project" value="TreeGrafter"/>
</dbReference>
<dbReference type="InterPro" id="IPR011009">
    <property type="entry name" value="Kinase-like_dom_sf"/>
</dbReference>
<dbReference type="InterPro" id="IPR001245">
    <property type="entry name" value="Ser-Thr/Tyr_kinase_cat_dom"/>
</dbReference>
<dbReference type="SUPFAM" id="SSF57184">
    <property type="entry name" value="Growth factor receptor domain"/>
    <property type="match status" value="1"/>
</dbReference>
<gene>
    <name evidence="27" type="primary">IGF1R</name>
    <name evidence="27" type="synonym">LOC107382005</name>
</gene>
<feature type="binding site" evidence="20 21">
    <location>
        <position position="1027"/>
    </location>
    <ligand>
        <name>ATP</name>
        <dbReference type="ChEBI" id="CHEBI:30616"/>
    </ligand>
</feature>
<dbReference type="PIRSF" id="PIRSF000620">
    <property type="entry name" value="Insulin_receptor"/>
    <property type="match status" value="1"/>
</dbReference>
<dbReference type="InterPro" id="IPR000494">
    <property type="entry name" value="Rcpt_L-dom"/>
</dbReference>
<dbReference type="SUPFAM" id="SSF56112">
    <property type="entry name" value="Protein kinase-like (PK-like)"/>
    <property type="match status" value="1"/>
</dbReference>
<dbReference type="CDD" id="cd05032">
    <property type="entry name" value="PTKc_InsR_like"/>
    <property type="match status" value="1"/>
</dbReference>
<dbReference type="Pfam" id="PF07714">
    <property type="entry name" value="PK_Tyr_Ser-Thr"/>
    <property type="match status" value="1"/>
</dbReference>
<evidence type="ECO:0000256" key="14">
    <source>
        <dbReference type="ARBA" id="ARBA00023137"/>
    </source>
</evidence>
<evidence type="ECO:0000256" key="7">
    <source>
        <dbReference type="ARBA" id="ARBA00022729"/>
    </source>
</evidence>
<dbReference type="InterPro" id="IPR017441">
    <property type="entry name" value="Protein_kinase_ATP_BS"/>
</dbReference>
<dbReference type="Gene3D" id="3.80.20.20">
    <property type="entry name" value="Receptor L-domain"/>
    <property type="match status" value="2"/>
</dbReference>
<dbReference type="GO" id="GO:0005524">
    <property type="term" value="F:ATP binding"/>
    <property type="evidence" value="ECO:0007669"/>
    <property type="project" value="UniProtKB-UniRule"/>
</dbReference>
<dbReference type="EC" id="2.7.10.1" evidence="22"/>
<feature type="domain" description="Fibronectin type-III" evidence="26">
    <location>
        <begin position="582"/>
        <end position="676"/>
    </location>
</feature>
<feature type="transmembrane region" description="Helical" evidence="24">
    <location>
        <begin position="927"/>
        <end position="952"/>
    </location>
</feature>
<feature type="region of interest" description="Disordered" evidence="23">
    <location>
        <begin position="750"/>
        <end position="772"/>
    </location>
</feature>
<feature type="region of interest" description="Disordered" evidence="23">
    <location>
        <begin position="676"/>
        <end position="702"/>
    </location>
</feature>
<dbReference type="GO" id="GO:0051897">
    <property type="term" value="P:positive regulation of phosphatidylinositol 3-kinase/protein kinase B signal transduction"/>
    <property type="evidence" value="ECO:0007669"/>
    <property type="project" value="TreeGrafter"/>
</dbReference>
<keyword evidence="2" id="KW-1003">Cell membrane</keyword>
<keyword evidence="4" id="KW-0808">Transferase</keyword>
<dbReference type="GO" id="GO:0048009">
    <property type="term" value="P:insulin-like growth factor receptor signaling pathway"/>
    <property type="evidence" value="ECO:0007669"/>
    <property type="project" value="TreeGrafter"/>
</dbReference>
<dbReference type="CDD" id="cd00063">
    <property type="entry name" value="FN3"/>
    <property type="match status" value="3"/>
</dbReference>
<feature type="domain" description="Fibronectin type-III" evidence="26">
    <location>
        <begin position="457"/>
        <end position="576"/>
    </location>
</feature>
<evidence type="ECO:0000256" key="20">
    <source>
        <dbReference type="PIRSR" id="PIRSR000620-2"/>
    </source>
</evidence>
<dbReference type="GO" id="GO:0043410">
    <property type="term" value="P:positive regulation of MAPK cascade"/>
    <property type="evidence" value="ECO:0007669"/>
    <property type="project" value="TreeGrafter"/>
</dbReference>
<dbReference type="FunFam" id="1.10.510.10:FF:000050">
    <property type="entry name" value="Tyrosine-protein kinase receptor"/>
    <property type="match status" value="1"/>
</dbReference>
<dbReference type="Pfam" id="PF00757">
    <property type="entry name" value="Furin-like"/>
    <property type="match status" value="1"/>
</dbReference>
<keyword evidence="8" id="KW-0677">Repeat</keyword>
<dbReference type="Gene3D" id="1.10.510.10">
    <property type="entry name" value="Transferase(Phosphotransferase) domain 1"/>
    <property type="match status" value="1"/>
</dbReference>
<keyword evidence="12 24" id="KW-1133">Transmembrane helix</keyword>
<name>A0A8C6LLT2_NOTFU</name>
<keyword evidence="28" id="KW-1185">Reference proteome</keyword>
<sequence>MSILSFFAVCTPGIDIGNDISQFRQLENCTVVEGYLQILLIGDKNNNINQEVFRTLSFPKLTMITDYLLLFRVSGLDSLSTLFPNLSVIRGRNLFYNYALVIFEMTSLKDIGLYNLRNITRGSIRIEKNPELCYLDSIDWSLIVDAEFNNYIAGNKQSKECSDVCPGIMENNPLCRKTMFNNNYNYRCWNSNHCQKECPEKCGRRACTAEGDCCHPQCLGSCSRPGSDAACAACVHYFYEGRCVADCPPGTYKFEGWRCIIKEVCSQVHVPDFDTFVIHGGECLSECPSGYTMMCKACDGLCDKVCEGKNIDSMDAAQSLKGCTVIKGDLQINIRRGHNIVAELESFTGLIQRVTGFVRIAHSHTLSSLAFLRSLRYIDGENLSEEMYAFSAFDNQQLQYLWDWKQHNLTIKNGRLFFRANPKLCSSEIRKMWDKTGIRGRFDEADFRNNGDRASCESTILQFTSNSTSSTRIKLTWERYRPPDYRDLISFIVYYKEAPFQNITEFEGQDGCGSNSWNMVDVELRPDKESDPGVLLSGLKPWTQYAIFVKAITLLVEDKHMLGAKTKVAYIRTSPSGVSPSMPQDVRAYSNSSTQLVVRWSPPVAPNGNQTYYLVRWQQQAEGRELYQHNYCSKGTHTHTHTHTHTRTFSHSVSPARLHPCLPLPELKIPIRIAATGVGDQEEDTKPTKPDSDGPDKGPCCPCPKSVEELEAEASDASYRKVFENFLHNSIFTPRDLFGVANSTRSRRVQLSTNSSTIPPLQGAGNSSTVDSEPADQEYEFVEQSVTERELQISGLQPFTVYRIDIHACNRQVQRCSAAEFVFSRTKPAEKADDIPGSVVWEGHENWVFLRWPEPPRPNGLILMYEIKFKLSAEVGELRVYRSQRGVRLSNLSPGNYSVRVRATSLAGNGSWTPALHLYVAERYENVFYATIFVPIAIVFLIVSLITVLVVLNKKRNSGRLGKGVLYASVNPEYFSAAEMYVPDEWEVPREKITMSRELGQGSFGMVYEGLAKGVVKDEPETSVAIKTVNESASMRERIEFLNEASVMKEFNCHHVVRLLGVVSQGQPTLVIMELMTRGDLKSYLRSLRPNESLVPPQKMLQMAGQIADGMAYLNANKFVHRDLAARNCMVAEDFTVKIGDFGMTRDIYETDYYRKGGKGLLPVRWMSPESLKDGVFTTNSDVWSFGVVLWEIATLAEQPYQGLSNEQVLRFVMEGGLLEKPQNCPDMLFELMRMCWQYNPKMRPSFVEIIGSLKDELEPSFREVSFFYSADNKPAEPSQLHLDHPVDFSLDPSSCVTIQPSLDELPPYAHMNGGRKNERAMPLPQSSTC</sequence>
<feature type="binding site" evidence="20">
    <location>
        <begin position="1074"/>
        <end position="1080"/>
    </location>
    <ligand>
        <name>ATP</name>
        <dbReference type="ChEBI" id="CHEBI:30616"/>
    </ligand>
</feature>
<dbReference type="PROSITE" id="PS50011">
    <property type="entry name" value="PROTEIN_KINASE_DOM"/>
    <property type="match status" value="1"/>
</dbReference>
<dbReference type="PANTHER" id="PTHR24416">
    <property type="entry name" value="TYROSINE-PROTEIN KINASE RECEPTOR"/>
    <property type="match status" value="1"/>
</dbReference>
<keyword evidence="6 22" id="KW-0812">Transmembrane</keyword>
<dbReference type="InterPro" id="IPR009030">
    <property type="entry name" value="Growth_fac_rcpt_cys_sf"/>
</dbReference>
<dbReference type="CDD" id="cd00064">
    <property type="entry name" value="FU"/>
    <property type="match status" value="1"/>
</dbReference>
<dbReference type="Gene3D" id="3.30.200.20">
    <property type="entry name" value="Phosphorylase Kinase, domain 1"/>
    <property type="match status" value="1"/>
</dbReference>
<keyword evidence="10" id="KW-0418">Kinase</keyword>
<feature type="binding site" evidence="20">
    <location>
        <position position="1141"/>
    </location>
    <ligand>
        <name>ATP</name>
        <dbReference type="ChEBI" id="CHEBI:30616"/>
    </ligand>
</feature>
<dbReference type="FunFam" id="3.30.200.20:FF:000026">
    <property type="entry name" value="Tyrosine-protein kinase receptor"/>
    <property type="match status" value="1"/>
</dbReference>
<evidence type="ECO:0000259" key="25">
    <source>
        <dbReference type="PROSITE" id="PS50011"/>
    </source>
</evidence>
<dbReference type="Gene3D" id="2.10.220.10">
    <property type="entry name" value="Hormone Receptor, Insulin-like Growth Factor Receptor 1, Chain A, domain 2"/>
    <property type="match status" value="1"/>
</dbReference>
<comment type="similarity">
    <text evidence="22">Belongs to the protein kinase superfamily. Tyr protein kinase family. Insulin receptor subfamily.</text>
</comment>
<dbReference type="GO" id="GO:0043560">
    <property type="term" value="F:insulin receptor substrate binding"/>
    <property type="evidence" value="ECO:0007669"/>
    <property type="project" value="InterPro"/>
</dbReference>
<evidence type="ECO:0000256" key="24">
    <source>
        <dbReference type="SAM" id="Phobius"/>
    </source>
</evidence>
<keyword evidence="11 20" id="KW-0067">ATP-binding</keyword>
<evidence type="ECO:0000256" key="21">
    <source>
        <dbReference type="PROSITE-ProRule" id="PRU10141"/>
    </source>
</evidence>
<dbReference type="SMART" id="SM00261">
    <property type="entry name" value="FU"/>
    <property type="match status" value="1"/>
</dbReference>
<feature type="binding site" evidence="20">
    <location>
        <position position="1003"/>
    </location>
    <ligand>
        <name>ATP</name>
        <dbReference type="ChEBI" id="CHEBI:30616"/>
    </ligand>
</feature>
<dbReference type="SUPFAM" id="SSF52058">
    <property type="entry name" value="L domain-like"/>
    <property type="match status" value="2"/>
</dbReference>
<dbReference type="PROSITE" id="PS00107">
    <property type="entry name" value="PROTEIN_KINASE_ATP"/>
    <property type="match status" value="1"/>
</dbReference>
<evidence type="ECO:0000256" key="3">
    <source>
        <dbReference type="ARBA" id="ARBA00022553"/>
    </source>
</evidence>
<feature type="active site" description="Proton donor/acceptor" evidence="19">
    <location>
        <position position="1123"/>
    </location>
</feature>
<keyword evidence="9 20" id="KW-0547">Nucleotide-binding</keyword>
<keyword evidence="13 24" id="KW-0472">Membrane</keyword>
<dbReference type="SMART" id="SM00219">
    <property type="entry name" value="TyrKc"/>
    <property type="match status" value="1"/>
</dbReference>
<evidence type="ECO:0000256" key="10">
    <source>
        <dbReference type="ARBA" id="ARBA00022777"/>
    </source>
</evidence>
<organism evidence="27 28">
    <name type="scientific">Nothobranchius furzeri</name>
    <name type="common">Turquoise killifish</name>
    <dbReference type="NCBI Taxonomy" id="105023"/>
    <lineage>
        <taxon>Eukaryota</taxon>
        <taxon>Metazoa</taxon>
        <taxon>Chordata</taxon>
        <taxon>Craniata</taxon>
        <taxon>Vertebrata</taxon>
        <taxon>Euteleostomi</taxon>
        <taxon>Actinopterygii</taxon>
        <taxon>Neopterygii</taxon>
        <taxon>Teleostei</taxon>
        <taxon>Neoteleostei</taxon>
        <taxon>Acanthomorphata</taxon>
        <taxon>Ovalentaria</taxon>
        <taxon>Atherinomorphae</taxon>
        <taxon>Cyprinodontiformes</taxon>
        <taxon>Nothobranchiidae</taxon>
        <taxon>Nothobranchius</taxon>
    </lineage>
</organism>
<evidence type="ECO:0000256" key="16">
    <source>
        <dbReference type="ARBA" id="ARBA00023170"/>
    </source>
</evidence>
<keyword evidence="3 22" id="KW-0597">Phosphoprotein</keyword>
<dbReference type="SUPFAM" id="SSF49265">
    <property type="entry name" value="Fibronectin type III"/>
    <property type="match status" value="3"/>
</dbReference>
<dbReference type="GO" id="GO:0042593">
    <property type="term" value="P:glucose homeostasis"/>
    <property type="evidence" value="ECO:0007669"/>
    <property type="project" value="TreeGrafter"/>
</dbReference>
<evidence type="ECO:0000256" key="22">
    <source>
        <dbReference type="RuleBase" id="RU000312"/>
    </source>
</evidence>
<dbReference type="GO" id="GO:0043548">
    <property type="term" value="F:phosphatidylinositol 3-kinase binding"/>
    <property type="evidence" value="ECO:0007669"/>
    <property type="project" value="InterPro"/>
</dbReference>
<evidence type="ECO:0000256" key="5">
    <source>
        <dbReference type="ARBA" id="ARBA00022685"/>
    </source>
</evidence>
<dbReference type="InterPro" id="IPR006212">
    <property type="entry name" value="Furin_repeat"/>
</dbReference>
<dbReference type="PANTHER" id="PTHR24416:SF106">
    <property type="entry name" value="INSULIN-LIKE GROWTH FACTOR 1 RECEPTOR"/>
    <property type="match status" value="1"/>
</dbReference>
<dbReference type="Proteomes" id="UP000694548">
    <property type="component" value="Chromosome sgr07"/>
</dbReference>
<reference evidence="27" key="2">
    <citation type="submission" date="2025-08" db="UniProtKB">
        <authorList>
            <consortium name="Ensembl"/>
        </authorList>
    </citation>
    <scope>IDENTIFICATION</scope>
</reference>
<evidence type="ECO:0000256" key="17">
    <source>
        <dbReference type="ARBA" id="ARBA00023180"/>
    </source>
</evidence>
<evidence type="ECO:0000256" key="2">
    <source>
        <dbReference type="ARBA" id="ARBA00022475"/>
    </source>
</evidence>
<comment type="catalytic activity">
    <reaction evidence="18 22">
        <text>L-tyrosyl-[protein] + ATP = O-phospho-L-tyrosyl-[protein] + ADP + H(+)</text>
        <dbReference type="Rhea" id="RHEA:10596"/>
        <dbReference type="Rhea" id="RHEA-COMP:10136"/>
        <dbReference type="Rhea" id="RHEA-COMP:20101"/>
        <dbReference type="ChEBI" id="CHEBI:15378"/>
        <dbReference type="ChEBI" id="CHEBI:30616"/>
        <dbReference type="ChEBI" id="CHEBI:46858"/>
        <dbReference type="ChEBI" id="CHEBI:61978"/>
        <dbReference type="ChEBI" id="CHEBI:456216"/>
        <dbReference type="EC" id="2.7.10.1"/>
    </reaction>
</comment>
<dbReference type="Pfam" id="PF01030">
    <property type="entry name" value="Recep_L_domain"/>
    <property type="match status" value="2"/>
</dbReference>
<dbReference type="PROSITE" id="PS00109">
    <property type="entry name" value="PROTEIN_KINASE_TYR"/>
    <property type="match status" value="1"/>
</dbReference>
<feature type="compositionally biased region" description="Basic and acidic residues" evidence="23">
    <location>
        <begin position="684"/>
        <end position="696"/>
    </location>
</feature>
<dbReference type="InterPro" id="IPR050122">
    <property type="entry name" value="RTK"/>
</dbReference>
<dbReference type="FunFam" id="2.60.40.10:FF:000087">
    <property type="entry name" value="Tyrosine-protein kinase receptor"/>
    <property type="match status" value="1"/>
</dbReference>
<keyword evidence="17" id="KW-0325">Glycoprotein</keyword>
<dbReference type="SMART" id="SM00060">
    <property type="entry name" value="FN3"/>
    <property type="match status" value="3"/>
</dbReference>
<dbReference type="Pfam" id="PF00041">
    <property type="entry name" value="fn3"/>
    <property type="match status" value="2"/>
</dbReference>
<dbReference type="PROSITE" id="PS00239">
    <property type="entry name" value="RECEPTOR_TYR_KIN_II"/>
    <property type="match status" value="1"/>
</dbReference>
<dbReference type="Gene3D" id="2.60.40.10">
    <property type="entry name" value="Immunoglobulins"/>
    <property type="match status" value="4"/>
</dbReference>
<dbReference type="InterPro" id="IPR000719">
    <property type="entry name" value="Prot_kinase_dom"/>
</dbReference>
<evidence type="ECO:0000256" key="11">
    <source>
        <dbReference type="ARBA" id="ARBA00022840"/>
    </source>
</evidence>
<evidence type="ECO:0000256" key="4">
    <source>
        <dbReference type="ARBA" id="ARBA00022679"/>
    </source>
</evidence>
<dbReference type="FunFam" id="3.80.20.20:FF:000001">
    <property type="entry name" value="Tyrosine-protein kinase receptor"/>
    <property type="match status" value="1"/>
</dbReference>
<protein>
    <recommendedName>
        <fullName evidence="22">Tyrosine-protein kinase receptor</fullName>
        <ecNumber evidence="22">2.7.10.1</ecNumber>
    </recommendedName>
</protein>
<evidence type="ECO:0000256" key="6">
    <source>
        <dbReference type="ARBA" id="ARBA00022692"/>
    </source>
</evidence>
<evidence type="ECO:0000256" key="8">
    <source>
        <dbReference type="ARBA" id="ARBA00022737"/>
    </source>
</evidence>
<feature type="binding site" evidence="20">
    <location>
        <begin position="1127"/>
        <end position="1128"/>
    </location>
    <ligand>
        <name>ATP</name>
        <dbReference type="ChEBI" id="CHEBI:30616"/>
    </ligand>
</feature>